<reference evidence="12 13" key="1">
    <citation type="submission" date="2020-02" db="EMBL/GenBank/DDBJ databases">
        <authorList>
            <person name="Hogendoorn C."/>
        </authorList>
    </citation>
    <scope>NUCLEOTIDE SEQUENCE [LARGE SCALE GENOMIC DNA]</scope>
    <source>
        <strain evidence="12">R501</strain>
    </source>
</reference>
<comment type="subunit">
    <text evidence="10">Homotetramer.</text>
</comment>
<dbReference type="InterPro" id="IPR050259">
    <property type="entry name" value="SDR"/>
</dbReference>
<organism evidence="12 13">
    <name type="scientific">Candidatus Hydrogenisulfobacillus filiaventi</name>
    <dbReference type="NCBI Taxonomy" id="2707344"/>
    <lineage>
        <taxon>Bacteria</taxon>
        <taxon>Bacillati</taxon>
        <taxon>Bacillota</taxon>
        <taxon>Clostridia</taxon>
        <taxon>Eubacteriales</taxon>
        <taxon>Clostridiales Family XVII. Incertae Sedis</taxon>
        <taxon>Candidatus Hydrogenisulfobacillus</taxon>
    </lineage>
</organism>
<dbReference type="GO" id="GO:0006633">
    <property type="term" value="P:fatty acid biosynthetic process"/>
    <property type="evidence" value="ECO:0007669"/>
    <property type="project" value="UniProtKB-UniPathway"/>
</dbReference>
<feature type="binding site" evidence="9">
    <location>
        <position position="92"/>
    </location>
    <ligand>
        <name>NADP(+)</name>
        <dbReference type="ChEBI" id="CHEBI:58349"/>
    </ligand>
</feature>
<dbReference type="KEGG" id="hfv:R50_1611"/>
<keyword evidence="10" id="KW-0275">Fatty acid biosynthesis</keyword>
<evidence type="ECO:0000256" key="1">
    <source>
        <dbReference type="ARBA" id="ARBA00005194"/>
    </source>
</evidence>
<comment type="pathway">
    <text evidence="1 10">Lipid metabolism; fatty acid biosynthesis.</text>
</comment>
<evidence type="ECO:0000256" key="3">
    <source>
        <dbReference type="ARBA" id="ARBA00012948"/>
    </source>
</evidence>
<evidence type="ECO:0000313" key="12">
    <source>
        <dbReference type="EMBL" id="CAB1129112.1"/>
    </source>
</evidence>
<feature type="binding site" evidence="9">
    <location>
        <begin position="157"/>
        <end position="161"/>
    </location>
    <ligand>
        <name>NADP(+)</name>
        <dbReference type="ChEBI" id="CHEBI:58349"/>
    </ligand>
</feature>
<dbReference type="EC" id="1.1.1.100" evidence="3 10"/>
<comment type="similarity">
    <text evidence="2 10">Belongs to the short-chain dehydrogenases/reductases (SDR) family.</text>
</comment>
<keyword evidence="4 9" id="KW-0521">NADP</keyword>
<evidence type="ECO:0000256" key="4">
    <source>
        <dbReference type="ARBA" id="ARBA00022857"/>
    </source>
</evidence>
<comment type="catalytic activity">
    <reaction evidence="7 10">
        <text>a (3R)-hydroxyacyl-[ACP] + NADP(+) = a 3-oxoacyl-[ACP] + NADPH + H(+)</text>
        <dbReference type="Rhea" id="RHEA:17397"/>
        <dbReference type="Rhea" id="RHEA-COMP:9916"/>
        <dbReference type="Rhea" id="RHEA-COMP:9945"/>
        <dbReference type="ChEBI" id="CHEBI:15378"/>
        <dbReference type="ChEBI" id="CHEBI:57783"/>
        <dbReference type="ChEBI" id="CHEBI:58349"/>
        <dbReference type="ChEBI" id="CHEBI:78776"/>
        <dbReference type="ChEBI" id="CHEBI:78827"/>
        <dbReference type="EC" id="1.1.1.100"/>
    </reaction>
</comment>
<dbReference type="Proteomes" id="UP000503399">
    <property type="component" value="Chromosome"/>
</dbReference>
<protein>
    <recommendedName>
        <fullName evidence="3 10">3-oxoacyl-[acyl-carrier-protein] reductase</fullName>
        <ecNumber evidence="3 10">1.1.1.100</ecNumber>
    </recommendedName>
</protein>
<dbReference type="SUPFAM" id="SSF51735">
    <property type="entry name" value="NAD(P)-binding Rossmann-fold domains"/>
    <property type="match status" value="1"/>
</dbReference>
<keyword evidence="13" id="KW-1185">Reference proteome</keyword>
<dbReference type="GO" id="GO:0051287">
    <property type="term" value="F:NAD binding"/>
    <property type="evidence" value="ECO:0007669"/>
    <property type="project" value="UniProtKB-UniRule"/>
</dbReference>
<dbReference type="NCBIfam" id="NF005559">
    <property type="entry name" value="PRK07231.1"/>
    <property type="match status" value="1"/>
</dbReference>
<dbReference type="EMBL" id="LR778114">
    <property type="protein sequence ID" value="CAB1129112.1"/>
    <property type="molecule type" value="Genomic_DNA"/>
</dbReference>
<dbReference type="CDD" id="cd05333">
    <property type="entry name" value="BKR_SDR_c"/>
    <property type="match status" value="1"/>
</dbReference>
<dbReference type="PRINTS" id="PR00080">
    <property type="entry name" value="SDRFAMILY"/>
</dbReference>
<dbReference type="SMART" id="SM00822">
    <property type="entry name" value="PKS_KR"/>
    <property type="match status" value="1"/>
</dbReference>
<dbReference type="PRINTS" id="PR00081">
    <property type="entry name" value="GDHRDH"/>
</dbReference>
<evidence type="ECO:0000313" key="13">
    <source>
        <dbReference type="Proteomes" id="UP000503399"/>
    </source>
</evidence>
<dbReference type="UniPathway" id="UPA00094"/>
<keyword evidence="10" id="KW-0276">Fatty acid metabolism</keyword>
<evidence type="ECO:0000256" key="8">
    <source>
        <dbReference type="PIRSR" id="PIRSR611284-1"/>
    </source>
</evidence>
<dbReference type="InterPro" id="IPR020904">
    <property type="entry name" value="Sc_DH/Rdtase_CS"/>
</dbReference>
<evidence type="ECO:0000256" key="9">
    <source>
        <dbReference type="PIRSR" id="PIRSR611284-2"/>
    </source>
</evidence>
<dbReference type="GO" id="GO:0004316">
    <property type="term" value="F:3-oxoacyl-[acyl-carrier-protein] reductase (NADPH) activity"/>
    <property type="evidence" value="ECO:0007669"/>
    <property type="project" value="UniProtKB-UniRule"/>
</dbReference>
<dbReference type="InterPro" id="IPR011284">
    <property type="entry name" value="3oxo_ACP_reduc"/>
</dbReference>
<keyword evidence="5 10" id="KW-0560">Oxidoreductase</keyword>
<proteinExistence type="inferred from homology"/>
<dbReference type="PROSITE" id="PS00061">
    <property type="entry name" value="ADH_SHORT"/>
    <property type="match status" value="1"/>
</dbReference>
<keyword evidence="10" id="KW-0443">Lipid metabolism</keyword>
<keyword evidence="6" id="KW-0753">Steroid metabolism</keyword>
<dbReference type="Pfam" id="PF13561">
    <property type="entry name" value="adh_short_C2"/>
    <property type="match status" value="1"/>
</dbReference>
<dbReference type="NCBIfam" id="NF009466">
    <property type="entry name" value="PRK12826.1-2"/>
    <property type="match status" value="1"/>
</dbReference>
<dbReference type="FunFam" id="3.40.50.720:FF:000115">
    <property type="entry name" value="3-oxoacyl-[acyl-carrier-protein] reductase FabG"/>
    <property type="match status" value="1"/>
</dbReference>
<feature type="domain" description="Ketoreductase" evidence="11">
    <location>
        <begin position="8"/>
        <end position="193"/>
    </location>
</feature>
<dbReference type="NCBIfam" id="TIGR01830">
    <property type="entry name" value="3oxo_ACP_reduc"/>
    <property type="match status" value="1"/>
</dbReference>
<feature type="binding site" evidence="9">
    <location>
        <begin position="14"/>
        <end position="17"/>
    </location>
    <ligand>
        <name>NADP(+)</name>
        <dbReference type="ChEBI" id="CHEBI:58349"/>
    </ligand>
</feature>
<evidence type="ECO:0000256" key="7">
    <source>
        <dbReference type="ARBA" id="ARBA00048508"/>
    </source>
</evidence>
<dbReference type="InterPro" id="IPR057326">
    <property type="entry name" value="KR_dom"/>
</dbReference>
<evidence type="ECO:0000256" key="5">
    <source>
        <dbReference type="ARBA" id="ARBA00023002"/>
    </source>
</evidence>
<dbReference type="InterPro" id="IPR002347">
    <property type="entry name" value="SDR_fam"/>
</dbReference>
<dbReference type="GO" id="GO:0008202">
    <property type="term" value="P:steroid metabolic process"/>
    <property type="evidence" value="ECO:0007669"/>
    <property type="project" value="UniProtKB-KW"/>
</dbReference>
<gene>
    <name evidence="12" type="primary">fabG</name>
    <name evidence="12" type="ORF">R50_1611</name>
</gene>
<dbReference type="Gene3D" id="3.40.50.720">
    <property type="entry name" value="NAD(P)-binding Rossmann-like Domain"/>
    <property type="match status" value="1"/>
</dbReference>
<name>A0A6F8ZHI3_9FIRM</name>
<comment type="function">
    <text evidence="10">Catalyzes the NADPH-dependent reduction of beta-ketoacyl-ACP substrates to beta-hydroxyacyl-ACP products, the first reductive step in the elongation cycle of fatty acid biosynthesis.</text>
</comment>
<evidence type="ECO:0000256" key="2">
    <source>
        <dbReference type="ARBA" id="ARBA00006484"/>
    </source>
</evidence>
<dbReference type="PANTHER" id="PTHR42879">
    <property type="entry name" value="3-OXOACYL-(ACYL-CARRIER-PROTEIN) REDUCTASE"/>
    <property type="match status" value="1"/>
</dbReference>
<dbReference type="PANTHER" id="PTHR42879:SF2">
    <property type="entry name" value="3-OXOACYL-[ACYL-CARRIER-PROTEIN] REDUCTASE FABG"/>
    <property type="match status" value="1"/>
</dbReference>
<evidence type="ECO:0000259" key="11">
    <source>
        <dbReference type="SMART" id="SM00822"/>
    </source>
</evidence>
<accession>A0A6F8ZHI3</accession>
<dbReference type="InterPro" id="IPR036291">
    <property type="entry name" value="NAD(P)-bd_dom_sf"/>
</dbReference>
<evidence type="ECO:0000256" key="10">
    <source>
        <dbReference type="RuleBase" id="RU366074"/>
    </source>
</evidence>
<evidence type="ECO:0000256" key="6">
    <source>
        <dbReference type="ARBA" id="ARBA00023221"/>
    </source>
</evidence>
<sequence>MCVDWQGKVALVTGASRGIGAAIARRLAANGLTVAVNYRQDREGAEAVAGAIAADGGTAAVFAADVSVPAQAQALVGAVVERWGRLDVLVNNAGITRDTLLLRMSEEDWAQVLAADLGSVYACTKAAARVMMKQRFGRIINIASVAGITGNAGQANYAAAKAGVLGFTRAVAKELASRQITVNAVAPGLIATEMTQGMDPGHHQKLLDLIPLGREGTPDEVAHAVWYLVEAAYVTGQTLVVDGGMVMG</sequence>
<feature type="active site" description="Proton acceptor" evidence="8">
    <location>
        <position position="157"/>
    </location>
</feature>
<feature type="binding site" evidence="9">
    <location>
        <position position="190"/>
    </location>
    <ligand>
        <name>NADP(+)</name>
        <dbReference type="ChEBI" id="CHEBI:58349"/>
    </ligand>
</feature>
<keyword evidence="10" id="KW-0444">Lipid biosynthesis</keyword>
<dbReference type="AlphaFoldDB" id="A0A6F8ZHI3"/>